<accession>A0A9W9RIE6</accession>
<evidence type="ECO:0000259" key="2">
    <source>
        <dbReference type="Pfam" id="PF17111"/>
    </source>
</evidence>
<dbReference type="EMBL" id="JAPZBT010000004">
    <property type="protein sequence ID" value="KAJ5360858.1"/>
    <property type="molecule type" value="Genomic_DNA"/>
</dbReference>
<reference evidence="3" key="2">
    <citation type="journal article" date="2023" name="IMA Fungus">
        <title>Comparative genomic study of the Penicillium genus elucidates a diverse pangenome and 15 lateral gene transfer events.</title>
        <authorList>
            <person name="Petersen C."/>
            <person name="Sorensen T."/>
            <person name="Nielsen M.R."/>
            <person name="Sondergaard T.E."/>
            <person name="Sorensen J.L."/>
            <person name="Fitzpatrick D.A."/>
            <person name="Frisvad J.C."/>
            <person name="Nielsen K.L."/>
        </authorList>
    </citation>
    <scope>NUCLEOTIDE SEQUENCE</scope>
    <source>
        <strain evidence="3">IBT 3081</strain>
    </source>
</reference>
<evidence type="ECO:0000313" key="3">
    <source>
        <dbReference type="EMBL" id="KAJ5360858.1"/>
    </source>
</evidence>
<keyword evidence="4" id="KW-1185">Reference proteome</keyword>
<sequence>MDPVSLTGTAVGIVSLGLTVCQSLVYYYSAFRGYSEDTQNALKKLQNLKDILTVLEDVLQSHDILQTETAATRAAKQNIMACKGGLEQLKRLMDKCKAMPGEQKRDYINRALYPFRRDTIKSLLQHVESLQSNLGTSMDILQLYV</sequence>
<comment type="caution">
    <text evidence="3">The sequence shown here is derived from an EMBL/GenBank/DDBJ whole genome shotgun (WGS) entry which is preliminary data.</text>
</comment>
<organism evidence="3 4">
    <name type="scientific">Penicillium concentricum</name>
    <dbReference type="NCBI Taxonomy" id="293559"/>
    <lineage>
        <taxon>Eukaryota</taxon>
        <taxon>Fungi</taxon>
        <taxon>Dikarya</taxon>
        <taxon>Ascomycota</taxon>
        <taxon>Pezizomycotina</taxon>
        <taxon>Eurotiomycetes</taxon>
        <taxon>Eurotiomycetidae</taxon>
        <taxon>Eurotiales</taxon>
        <taxon>Aspergillaceae</taxon>
        <taxon>Penicillium</taxon>
    </lineage>
</organism>
<dbReference type="Pfam" id="PF17111">
    <property type="entry name" value="PigL_N"/>
    <property type="match status" value="1"/>
</dbReference>
<dbReference type="InterPro" id="IPR031348">
    <property type="entry name" value="PigL_N"/>
</dbReference>
<dbReference type="OrthoDB" id="1577640at2759"/>
<feature type="transmembrane region" description="Helical" evidence="1">
    <location>
        <begin position="6"/>
        <end position="28"/>
    </location>
</feature>
<keyword evidence="1" id="KW-1133">Transmembrane helix</keyword>
<protein>
    <recommendedName>
        <fullName evidence="2">Azaphilone pigments biosynthesis cluster protein L N-terminal domain-containing protein</fullName>
    </recommendedName>
</protein>
<gene>
    <name evidence="3" type="ORF">N7517_010049</name>
</gene>
<dbReference type="Proteomes" id="UP001147752">
    <property type="component" value="Unassembled WGS sequence"/>
</dbReference>
<dbReference type="RefSeq" id="XP_056576344.1">
    <property type="nucleotide sequence ID" value="XM_056727772.1"/>
</dbReference>
<dbReference type="GeneID" id="81466955"/>
<name>A0A9W9RIE6_9EURO</name>
<evidence type="ECO:0000256" key="1">
    <source>
        <dbReference type="SAM" id="Phobius"/>
    </source>
</evidence>
<keyword evidence="1" id="KW-0812">Transmembrane</keyword>
<reference evidence="3" key="1">
    <citation type="submission" date="2022-12" db="EMBL/GenBank/DDBJ databases">
        <authorList>
            <person name="Petersen C."/>
        </authorList>
    </citation>
    <scope>NUCLEOTIDE SEQUENCE</scope>
    <source>
        <strain evidence="3">IBT 3081</strain>
    </source>
</reference>
<evidence type="ECO:0000313" key="4">
    <source>
        <dbReference type="Proteomes" id="UP001147752"/>
    </source>
</evidence>
<keyword evidence="1" id="KW-0472">Membrane</keyword>
<feature type="domain" description="Azaphilone pigments biosynthesis cluster protein L N-terminal" evidence="2">
    <location>
        <begin position="1"/>
        <end position="107"/>
    </location>
</feature>
<proteinExistence type="predicted"/>
<dbReference type="AlphaFoldDB" id="A0A9W9RIE6"/>